<reference evidence="5 6" key="1">
    <citation type="submission" date="2015-09" db="EMBL/GenBank/DDBJ databases">
        <authorList>
            <consortium name="Pathogen Informatics"/>
        </authorList>
    </citation>
    <scope>NUCLEOTIDE SEQUENCE [LARGE SCALE GENOMIC DNA]</scope>
    <source>
        <strain evidence="5 6">2789STDY5834875</strain>
    </source>
</reference>
<dbReference type="Proteomes" id="UP000095621">
    <property type="component" value="Unassembled WGS sequence"/>
</dbReference>
<gene>
    <name evidence="5" type="ORF">ERS852490_02795</name>
</gene>
<feature type="region of interest" description="Disordered" evidence="1">
    <location>
        <begin position="148"/>
        <end position="168"/>
    </location>
</feature>
<feature type="chain" id="PRO_5008038369" description="Carbohydrate binding module 77 domain-containing protein" evidence="3">
    <location>
        <begin position="28"/>
        <end position="206"/>
    </location>
</feature>
<feature type="domain" description="Carbohydrate binding module 77" evidence="4">
    <location>
        <begin position="33"/>
        <end position="138"/>
    </location>
</feature>
<sequence length="206" mass="22625">MRKAIKTLAIILLAVTAFILKPTDTRAEGTGKEYTHNFTTEDLTDSYFTITGKTTSGKGSVEYNGLTLTTALKMESSTLIQFEARTNAELTLVFDNNFNGYVKVSKQNVQAENGLLKVTVHEGTNFIAKSDVANLYYIRLVEEGEQETSSIAAEETSTPKETTTEKETVDDAAQITPQITYGDLIVFFGLMVVAGVLISDCILRRL</sequence>
<dbReference type="RefSeq" id="WP_055216558.1">
    <property type="nucleotide sequence ID" value="NZ_CZBU01000007.1"/>
</dbReference>
<organism evidence="5 6">
    <name type="scientific">Lachnospira eligens</name>
    <dbReference type="NCBI Taxonomy" id="39485"/>
    <lineage>
        <taxon>Bacteria</taxon>
        <taxon>Bacillati</taxon>
        <taxon>Bacillota</taxon>
        <taxon>Clostridia</taxon>
        <taxon>Lachnospirales</taxon>
        <taxon>Lachnospiraceae</taxon>
        <taxon>Lachnospira</taxon>
    </lineage>
</organism>
<feature type="signal peptide" evidence="3">
    <location>
        <begin position="1"/>
        <end position="27"/>
    </location>
</feature>
<evidence type="ECO:0000256" key="2">
    <source>
        <dbReference type="SAM" id="Phobius"/>
    </source>
</evidence>
<name>A0A174YVG5_9FIRM</name>
<keyword evidence="2" id="KW-0472">Membrane</keyword>
<evidence type="ECO:0000256" key="1">
    <source>
        <dbReference type="SAM" id="MobiDB-lite"/>
    </source>
</evidence>
<evidence type="ECO:0000259" key="4">
    <source>
        <dbReference type="Pfam" id="PF18283"/>
    </source>
</evidence>
<keyword evidence="2" id="KW-1133">Transmembrane helix</keyword>
<accession>A0A174YVG5</accession>
<keyword evidence="2" id="KW-0812">Transmembrane</keyword>
<evidence type="ECO:0000256" key="3">
    <source>
        <dbReference type="SAM" id="SignalP"/>
    </source>
</evidence>
<proteinExistence type="predicted"/>
<dbReference type="AlphaFoldDB" id="A0A174YVG5"/>
<dbReference type="InterPro" id="IPR041253">
    <property type="entry name" value="CBM77"/>
</dbReference>
<evidence type="ECO:0000313" key="6">
    <source>
        <dbReference type="Proteomes" id="UP000095621"/>
    </source>
</evidence>
<evidence type="ECO:0000313" key="5">
    <source>
        <dbReference type="EMBL" id="CUQ79134.1"/>
    </source>
</evidence>
<feature type="transmembrane region" description="Helical" evidence="2">
    <location>
        <begin position="184"/>
        <end position="203"/>
    </location>
</feature>
<protein>
    <recommendedName>
        <fullName evidence="4">Carbohydrate binding module 77 domain-containing protein</fullName>
    </recommendedName>
</protein>
<dbReference type="EMBL" id="CZBU01000007">
    <property type="protein sequence ID" value="CUQ79134.1"/>
    <property type="molecule type" value="Genomic_DNA"/>
</dbReference>
<dbReference type="Pfam" id="PF18283">
    <property type="entry name" value="CBM77"/>
    <property type="match status" value="1"/>
</dbReference>
<dbReference type="OrthoDB" id="6056921at2"/>
<keyword evidence="3" id="KW-0732">Signal</keyword>